<evidence type="ECO:0000259" key="5">
    <source>
        <dbReference type="PROSITE" id="PS51898"/>
    </source>
</evidence>
<evidence type="ECO:0000256" key="1">
    <source>
        <dbReference type="ARBA" id="ARBA00008857"/>
    </source>
</evidence>
<dbReference type="InterPro" id="IPR025166">
    <property type="entry name" value="Integrase_DNA_bind_dom"/>
</dbReference>
<dbReference type="Pfam" id="PF13356">
    <property type="entry name" value="Arm-DNA-bind_3"/>
    <property type="match status" value="1"/>
</dbReference>
<gene>
    <name evidence="6" type="ORF">EPV75_02405</name>
</gene>
<dbReference type="Pfam" id="PF22022">
    <property type="entry name" value="Phage_int_M"/>
    <property type="match status" value="1"/>
</dbReference>
<evidence type="ECO:0000256" key="3">
    <source>
        <dbReference type="ARBA" id="ARBA00023125"/>
    </source>
</evidence>
<keyword evidence="3" id="KW-0238">DNA-binding</keyword>
<dbReference type="InterPro" id="IPR013762">
    <property type="entry name" value="Integrase-like_cat_sf"/>
</dbReference>
<dbReference type="Gene3D" id="1.10.443.10">
    <property type="entry name" value="Intergrase catalytic core"/>
    <property type="match status" value="1"/>
</dbReference>
<evidence type="ECO:0000313" key="7">
    <source>
        <dbReference type="Proteomes" id="UP000285478"/>
    </source>
</evidence>
<reference evidence="6 7" key="1">
    <citation type="journal article" date="2018" name="Environ. Microbiol.">
        <title>Genomes of ubiquitous marine and hypersaline Hydrogenovibrio, Thiomicrorhabdus and Thiomicrospira spp. encode a diversity of mechanisms to sustain chemolithoautotrophy in heterogeneous environments.</title>
        <authorList>
            <person name="Scott K.M."/>
            <person name="Williams J."/>
            <person name="Porter C.M.B."/>
            <person name="Russel S."/>
            <person name="Harmer T.L."/>
            <person name="Paul J.H."/>
            <person name="Antonen K.M."/>
            <person name="Bridges M.K."/>
            <person name="Camper G.J."/>
            <person name="Campla C.K."/>
            <person name="Casella L.G."/>
            <person name="Chase E."/>
            <person name="Conrad J.W."/>
            <person name="Cruz M.C."/>
            <person name="Dunlap D.S."/>
            <person name="Duran L."/>
            <person name="Fahsbender E.M."/>
            <person name="Goldsmith D.B."/>
            <person name="Keeley R.F."/>
            <person name="Kondoff M.R."/>
            <person name="Kussy B.I."/>
            <person name="Lane M.K."/>
            <person name="Lawler S."/>
            <person name="Leigh B.A."/>
            <person name="Lewis C."/>
            <person name="Lostal L.M."/>
            <person name="Marking D."/>
            <person name="Mancera P.A."/>
            <person name="McClenthan E.C."/>
            <person name="McIntyre E.A."/>
            <person name="Mine J.A."/>
            <person name="Modi S."/>
            <person name="Moore B.D."/>
            <person name="Morgan W.A."/>
            <person name="Nelson K.M."/>
            <person name="Nguyen K.N."/>
            <person name="Ogburn N."/>
            <person name="Parrino D.G."/>
            <person name="Pedapudi A.D."/>
            <person name="Pelham R.P."/>
            <person name="Preece A.M."/>
            <person name="Rampersad E.A."/>
            <person name="Richardson J.C."/>
            <person name="Rodgers C.M."/>
            <person name="Schaffer B.L."/>
            <person name="Sheridan N.E."/>
            <person name="Solone M.R."/>
            <person name="Staley Z.R."/>
            <person name="Tabuchi M."/>
            <person name="Waide R.J."/>
            <person name="Wanjugi P.W."/>
            <person name="Young S."/>
            <person name="Clum A."/>
            <person name="Daum C."/>
            <person name="Huntemann M."/>
            <person name="Ivanova N."/>
            <person name="Kyrpides N."/>
            <person name="Mikhailova N."/>
            <person name="Palaniappan K."/>
            <person name="Pillay M."/>
            <person name="Reddy T.B.K."/>
            <person name="Shapiro N."/>
            <person name="Stamatis D."/>
            <person name="Varghese N."/>
            <person name="Woyke T."/>
            <person name="Boden R."/>
            <person name="Freyermuth S.K."/>
            <person name="Kerfeld C.A."/>
        </authorList>
    </citation>
    <scope>NUCLEOTIDE SEQUENCE [LARGE SCALE GENOMIC DNA]</scope>
    <source>
        <strain evidence="6 7">JR-2</strain>
    </source>
</reference>
<dbReference type="Gene3D" id="1.10.150.130">
    <property type="match status" value="1"/>
</dbReference>
<comment type="similarity">
    <text evidence="1">Belongs to the 'phage' integrase family.</text>
</comment>
<keyword evidence="2" id="KW-0229">DNA integration</keyword>
<dbReference type="PROSITE" id="PS51898">
    <property type="entry name" value="TYR_RECOMBINASE"/>
    <property type="match status" value="1"/>
</dbReference>
<dbReference type="GO" id="GO:0015074">
    <property type="term" value="P:DNA integration"/>
    <property type="evidence" value="ECO:0007669"/>
    <property type="project" value="UniProtKB-KW"/>
</dbReference>
<accession>A0A451G526</accession>
<dbReference type="KEGG" id="htr:EPV75_02405"/>
<dbReference type="PANTHER" id="PTHR30629">
    <property type="entry name" value="PROPHAGE INTEGRASE"/>
    <property type="match status" value="1"/>
</dbReference>
<evidence type="ECO:0000313" key="6">
    <source>
        <dbReference type="EMBL" id="QAB14597.1"/>
    </source>
</evidence>
<dbReference type="InterPro" id="IPR050808">
    <property type="entry name" value="Phage_Integrase"/>
</dbReference>
<dbReference type="Proteomes" id="UP000285478">
    <property type="component" value="Chromosome"/>
</dbReference>
<organism evidence="6 7">
    <name type="scientific">Hydrogenovibrio thermophilus</name>
    <dbReference type="NCBI Taxonomy" id="265883"/>
    <lineage>
        <taxon>Bacteria</taxon>
        <taxon>Pseudomonadati</taxon>
        <taxon>Pseudomonadota</taxon>
        <taxon>Gammaproteobacteria</taxon>
        <taxon>Thiotrichales</taxon>
        <taxon>Piscirickettsiaceae</taxon>
        <taxon>Hydrogenovibrio</taxon>
    </lineage>
</organism>
<evidence type="ECO:0000256" key="2">
    <source>
        <dbReference type="ARBA" id="ARBA00022908"/>
    </source>
</evidence>
<evidence type="ECO:0000256" key="4">
    <source>
        <dbReference type="ARBA" id="ARBA00023172"/>
    </source>
</evidence>
<dbReference type="PANTHER" id="PTHR30629:SF2">
    <property type="entry name" value="PROPHAGE INTEGRASE INTS-RELATED"/>
    <property type="match status" value="1"/>
</dbReference>
<dbReference type="Gene3D" id="3.30.160.390">
    <property type="entry name" value="Integrase, DNA-binding domain"/>
    <property type="match status" value="1"/>
</dbReference>
<dbReference type="AlphaFoldDB" id="A0A451G526"/>
<dbReference type="RefSeq" id="WP_128384325.1">
    <property type="nucleotide sequence ID" value="NZ_CP035033.1"/>
</dbReference>
<protein>
    <submittedName>
        <fullName evidence="6">Site-specific integrase</fullName>
    </submittedName>
</protein>
<dbReference type="InterPro" id="IPR010998">
    <property type="entry name" value="Integrase_recombinase_N"/>
</dbReference>
<dbReference type="InterPro" id="IPR011010">
    <property type="entry name" value="DNA_brk_join_enz"/>
</dbReference>
<dbReference type="GO" id="GO:0006310">
    <property type="term" value="P:DNA recombination"/>
    <property type="evidence" value="ECO:0007669"/>
    <property type="project" value="UniProtKB-KW"/>
</dbReference>
<dbReference type="InterPro" id="IPR038488">
    <property type="entry name" value="Integrase_DNA-bd_sf"/>
</dbReference>
<feature type="domain" description="Tyr recombinase" evidence="5">
    <location>
        <begin position="219"/>
        <end position="395"/>
    </location>
</feature>
<dbReference type="InterPro" id="IPR053876">
    <property type="entry name" value="Phage_int_M"/>
</dbReference>
<keyword evidence="7" id="KW-1185">Reference proteome</keyword>
<dbReference type="EMBL" id="CP035033">
    <property type="protein sequence ID" value="QAB14597.1"/>
    <property type="molecule type" value="Genomic_DNA"/>
</dbReference>
<dbReference type="GO" id="GO:0003677">
    <property type="term" value="F:DNA binding"/>
    <property type="evidence" value="ECO:0007669"/>
    <property type="project" value="UniProtKB-KW"/>
</dbReference>
<dbReference type="CDD" id="cd00801">
    <property type="entry name" value="INT_P4_C"/>
    <property type="match status" value="1"/>
</dbReference>
<name>A0A451G526_9GAMM</name>
<keyword evidence="4" id="KW-0233">DNA recombination</keyword>
<dbReference type="SUPFAM" id="SSF56349">
    <property type="entry name" value="DNA breaking-rejoining enzymes"/>
    <property type="match status" value="1"/>
</dbReference>
<sequence length="415" mass="47818">MLTVLQIKNFKPESIVYRKSDMNGLYLTIYPNGHKKWDFRYTSPASNKRRTFRVGDQAFMSLSDARSEVIRLHQMISQGIDPVDQKREVEFQNQQQLQRQQKFDNRIKFFQLYHEFAGFCTTSFGGAGARWTDYTRQKHDERFVNHVLPEIGELPVEEVTENHIVSVLLAIQERGTLSIRDKVKQVLNALFQYAFDKQYCNKNVMKFLPESIFVKSAVNHFKHLTTDKELGLFLRQLSNVHASFEILSAIYLGIMFFLRPGELVGMGWDEVDFTEGVVTVFSSKIKKEHIVPMSNQAKQLLMSLNHFTGHSPYVFLSSYGSGRYRHISRDSLGNTLRRSGIDYIQPHGFRHTASTMLNEMGFDSDVIELQLSHKISGVRGVYNKAQRLKDRKALMQAWSDHLEQLGMSGSVLSGL</sequence>
<dbReference type="InterPro" id="IPR002104">
    <property type="entry name" value="Integrase_catalytic"/>
</dbReference>
<dbReference type="Pfam" id="PF00589">
    <property type="entry name" value="Phage_integrase"/>
    <property type="match status" value="1"/>
</dbReference>
<proteinExistence type="inferred from homology"/>